<dbReference type="InterPro" id="IPR002110">
    <property type="entry name" value="Ankyrin_rpt"/>
</dbReference>
<dbReference type="PANTHER" id="PTHR24198:SF165">
    <property type="entry name" value="ANKYRIN REPEAT-CONTAINING PROTEIN-RELATED"/>
    <property type="match status" value="1"/>
</dbReference>
<dbReference type="InterPro" id="IPR036770">
    <property type="entry name" value="Ankyrin_rpt-contain_sf"/>
</dbReference>
<evidence type="ECO:0000313" key="4">
    <source>
        <dbReference type="EMBL" id="KAJ5234218.1"/>
    </source>
</evidence>
<evidence type="ECO:0008006" key="6">
    <source>
        <dbReference type="Google" id="ProtNLM"/>
    </source>
</evidence>
<dbReference type="AlphaFoldDB" id="A0A9W9TQ68"/>
<reference evidence="4" key="2">
    <citation type="journal article" date="2023" name="IMA Fungus">
        <title>Comparative genomic study of the Penicillium genus elucidates a diverse pangenome and 15 lateral gene transfer events.</title>
        <authorList>
            <person name="Petersen C."/>
            <person name="Sorensen T."/>
            <person name="Nielsen M.R."/>
            <person name="Sondergaard T.E."/>
            <person name="Sorensen J.L."/>
            <person name="Fitzpatrick D.A."/>
            <person name="Frisvad J.C."/>
            <person name="Nielsen K.L."/>
        </authorList>
    </citation>
    <scope>NUCLEOTIDE SEQUENCE</scope>
    <source>
        <strain evidence="4">IBT 23319</strain>
    </source>
</reference>
<keyword evidence="5" id="KW-1185">Reference proteome</keyword>
<dbReference type="RefSeq" id="XP_056501718.1">
    <property type="nucleotide sequence ID" value="XM_056642306.1"/>
</dbReference>
<evidence type="ECO:0000313" key="5">
    <source>
        <dbReference type="Proteomes" id="UP001147733"/>
    </source>
</evidence>
<protein>
    <recommendedName>
        <fullName evidence="6">Ankyrin repeat protein</fullName>
    </recommendedName>
</protein>
<dbReference type="Pfam" id="PF00023">
    <property type="entry name" value="Ank"/>
    <property type="match status" value="1"/>
</dbReference>
<keyword evidence="1" id="KW-0677">Repeat</keyword>
<gene>
    <name evidence="4" type="ORF">N7469_003386</name>
</gene>
<keyword evidence="2 3" id="KW-0040">ANK repeat</keyword>
<accession>A0A9W9TQ68</accession>
<feature type="repeat" description="ANK" evidence="3">
    <location>
        <begin position="254"/>
        <end position="286"/>
    </location>
</feature>
<sequence length="378" mass="41470">MDLFPIEILLMIAHQLNDVGDINALVQVNQRFFNALNQYLYRHDAVSGGLEALYCAARNGGAATAQMSINASSDCDHQIDSIHQALYDAADFGHIDVVSCILQREDIDPALALNGAARRGHTAIVKLLLSCKGLDPNPKYPSDKSPLSIAAFRAHTDVVGLLLDTPKIDVEFRDSLNRSPLFYAVLSHSPETVSCFLRRNLNLDVNVEDQMRHARFRQHTGRTPLIIASQFKFPDIVDLLVTVPGININHSDSRGKTALHFAAELGTESIVRSLLKHGADPDPKDNANETPLFLAAKNGSESVVRMLLEAGANPNHTCNNQVHALGAARTEGHRDVAQIIYDFDKLDLNSLGPVPRHWNAARGKMWSASVKSKSDEHS</sequence>
<dbReference type="PANTHER" id="PTHR24198">
    <property type="entry name" value="ANKYRIN REPEAT AND PROTEIN KINASE DOMAIN-CONTAINING PROTEIN"/>
    <property type="match status" value="1"/>
</dbReference>
<name>A0A9W9TQ68_PENCI</name>
<dbReference type="PROSITE" id="PS50088">
    <property type="entry name" value="ANK_REPEAT"/>
    <property type="match status" value="2"/>
</dbReference>
<dbReference type="Gene3D" id="1.25.40.20">
    <property type="entry name" value="Ankyrin repeat-containing domain"/>
    <property type="match status" value="3"/>
</dbReference>
<evidence type="ECO:0000256" key="1">
    <source>
        <dbReference type="ARBA" id="ARBA00022737"/>
    </source>
</evidence>
<feature type="repeat" description="ANK" evidence="3">
    <location>
        <begin position="287"/>
        <end position="319"/>
    </location>
</feature>
<proteinExistence type="predicted"/>
<dbReference type="PROSITE" id="PS50297">
    <property type="entry name" value="ANK_REP_REGION"/>
    <property type="match status" value="2"/>
</dbReference>
<dbReference type="Proteomes" id="UP001147733">
    <property type="component" value="Unassembled WGS sequence"/>
</dbReference>
<evidence type="ECO:0000256" key="3">
    <source>
        <dbReference type="PROSITE-ProRule" id="PRU00023"/>
    </source>
</evidence>
<organism evidence="4 5">
    <name type="scientific">Penicillium citrinum</name>
    <dbReference type="NCBI Taxonomy" id="5077"/>
    <lineage>
        <taxon>Eukaryota</taxon>
        <taxon>Fungi</taxon>
        <taxon>Dikarya</taxon>
        <taxon>Ascomycota</taxon>
        <taxon>Pezizomycotina</taxon>
        <taxon>Eurotiomycetes</taxon>
        <taxon>Eurotiomycetidae</taxon>
        <taxon>Eurotiales</taxon>
        <taxon>Aspergillaceae</taxon>
        <taxon>Penicillium</taxon>
    </lineage>
</organism>
<dbReference type="OrthoDB" id="1577640at2759"/>
<dbReference type="GeneID" id="81381473"/>
<reference evidence="4" key="1">
    <citation type="submission" date="2022-11" db="EMBL/GenBank/DDBJ databases">
        <authorList>
            <person name="Petersen C."/>
        </authorList>
    </citation>
    <scope>NUCLEOTIDE SEQUENCE</scope>
    <source>
        <strain evidence="4">IBT 23319</strain>
    </source>
</reference>
<dbReference type="PRINTS" id="PR01415">
    <property type="entry name" value="ANKYRIN"/>
</dbReference>
<dbReference type="Pfam" id="PF12796">
    <property type="entry name" value="Ank_2"/>
    <property type="match status" value="2"/>
</dbReference>
<comment type="caution">
    <text evidence="4">The sequence shown here is derived from an EMBL/GenBank/DDBJ whole genome shotgun (WGS) entry which is preliminary data.</text>
</comment>
<dbReference type="SMART" id="SM00248">
    <property type="entry name" value="ANK"/>
    <property type="match status" value="8"/>
</dbReference>
<dbReference type="EMBL" id="JAPQKT010000003">
    <property type="protein sequence ID" value="KAJ5234218.1"/>
    <property type="molecule type" value="Genomic_DNA"/>
</dbReference>
<evidence type="ECO:0000256" key="2">
    <source>
        <dbReference type="ARBA" id="ARBA00023043"/>
    </source>
</evidence>
<dbReference type="SUPFAM" id="SSF48403">
    <property type="entry name" value="Ankyrin repeat"/>
    <property type="match status" value="2"/>
</dbReference>